<feature type="transmembrane region" description="Helical" evidence="5">
    <location>
        <begin position="58"/>
        <end position="77"/>
    </location>
</feature>
<comment type="similarity">
    <text evidence="5">Belongs to the copper transporter (Ctr) (TC 1.A.56) family. SLC31A subfamily.</text>
</comment>
<keyword evidence="5" id="KW-0406">Ion transport</keyword>
<evidence type="ECO:0000256" key="1">
    <source>
        <dbReference type="ARBA" id="ARBA00004141"/>
    </source>
</evidence>
<gene>
    <name evidence="6" type="ORF">R3P38DRAFT_3113627</name>
</gene>
<dbReference type="AlphaFoldDB" id="A0AAV9ZHJ1"/>
<keyword evidence="7" id="KW-1185">Reference proteome</keyword>
<dbReference type="PANTHER" id="PTHR12483">
    <property type="entry name" value="SOLUTE CARRIER FAMILY 31 COPPER TRANSPORTERS"/>
    <property type="match status" value="1"/>
</dbReference>
<name>A0AAV9ZHJ1_9AGAR</name>
<evidence type="ECO:0000256" key="5">
    <source>
        <dbReference type="RuleBase" id="RU367022"/>
    </source>
</evidence>
<dbReference type="InterPro" id="IPR007274">
    <property type="entry name" value="Cop_transporter"/>
</dbReference>
<keyword evidence="5" id="KW-0813">Transport</keyword>
<dbReference type="GO" id="GO:0005886">
    <property type="term" value="C:plasma membrane"/>
    <property type="evidence" value="ECO:0007669"/>
    <property type="project" value="TreeGrafter"/>
</dbReference>
<dbReference type="Proteomes" id="UP001362999">
    <property type="component" value="Unassembled WGS sequence"/>
</dbReference>
<dbReference type="GO" id="GO:0005375">
    <property type="term" value="F:copper ion transmembrane transporter activity"/>
    <property type="evidence" value="ECO:0007669"/>
    <property type="project" value="UniProtKB-UniRule"/>
</dbReference>
<keyword evidence="2 5" id="KW-0812">Transmembrane</keyword>
<comment type="subcellular location">
    <subcellularLocation>
        <location evidence="1 5">Membrane</location>
        <topology evidence="1 5">Multi-pass membrane protein</topology>
    </subcellularLocation>
</comment>
<dbReference type="EMBL" id="JAWWNJ010000149">
    <property type="protein sequence ID" value="KAK6981551.1"/>
    <property type="molecule type" value="Genomic_DNA"/>
</dbReference>
<protein>
    <recommendedName>
        <fullName evidence="5">Copper transport protein</fullName>
    </recommendedName>
</protein>
<evidence type="ECO:0000256" key="4">
    <source>
        <dbReference type="ARBA" id="ARBA00023136"/>
    </source>
</evidence>
<dbReference type="Pfam" id="PF04145">
    <property type="entry name" value="Ctr"/>
    <property type="match status" value="1"/>
</dbReference>
<keyword evidence="4 5" id="KW-0472">Membrane</keyword>
<keyword evidence="3 5" id="KW-1133">Transmembrane helix</keyword>
<keyword evidence="5" id="KW-0187">Copper transport</keyword>
<feature type="non-terminal residue" evidence="6">
    <location>
        <position position="1"/>
    </location>
</feature>
<evidence type="ECO:0000256" key="3">
    <source>
        <dbReference type="ARBA" id="ARBA00022989"/>
    </source>
</evidence>
<evidence type="ECO:0000313" key="6">
    <source>
        <dbReference type="EMBL" id="KAK6981551.1"/>
    </source>
</evidence>
<dbReference type="PANTHER" id="PTHR12483:SF27">
    <property type="entry name" value="COPPER TRANSPORT PROTEIN CTR1"/>
    <property type="match status" value="1"/>
</dbReference>
<sequence length="179" mass="19242">LTLIVLALPHTTNAMENGMDMSMDDGMSLASGTMLTYLHFSPISDTLLFNGWVPQTRGAVFGACVGFFILALVERWLGAVRAMMEAGWGREAARRAKTEKDAKGKGRRRFLGLSAPPFVPANDIMRGVIHAVQAALGFVFMLVVMTFQASYIITLIIGLGVGEMLFGRYAAAAAASKGH</sequence>
<feature type="transmembrane region" description="Helical" evidence="5">
    <location>
        <begin position="134"/>
        <end position="159"/>
    </location>
</feature>
<proteinExistence type="inferred from homology"/>
<accession>A0AAV9ZHJ1</accession>
<keyword evidence="5" id="KW-0186">Copper</keyword>
<evidence type="ECO:0000256" key="2">
    <source>
        <dbReference type="ARBA" id="ARBA00022692"/>
    </source>
</evidence>
<evidence type="ECO:0000313" key="7">
    <source>
        <dbReference type="Proteomes" id="UP001362999"/>
    </source>
</evidence>
<reference evidence="6 7" key="1">
    <citation type="journal article" date="2024" name="J Genomics">
        <title>Draft genome sequencing and assembly of Favolaschia claudopus CIRM-BRFM 2984 isolated from oak limbs.</title>
        <authorList>
            <person name="Navarro D."/>
            <person name="Drula E."/>
            <person name="Chaduli D."/>
            <person name="Cazenave R."/>
            <person name="Ahrendt S."/>
            <person name="Wang J."/>
            <person name="Lipzen A."/>
            <person name="Daum C."/>
            <person name="Barry K."/>
            <person name="Grigoriev I.V."/>
            <person name="Favel A."/>
            <person name="Rosso M.N."/>
            <person name="Martin F."/>
        </authorList>
    </citation>
    <scope>NUCLEOTIDE SEQUENCE [LARGE SCALE GENOMIC DNA]</scope>
    <source>
        <strain evidence="6 7">CIRM-BRFM 2984</strain>
    </source>
</reference>
<comment type="caution">
    <text evidence="6">The sequence shown here is derived from an EMBL/GenBank/DDBJ whole genome shotgun (WGS) entry which is preliminary data.</text>
</comment>
<organism evidence="6 7">
    <name type="scientific">Favolaschia claudopus</name>
    <dbReference type="NCBI Taxonomy" id="2862362"/>
    <lineage>
        <taxon>Eukaryota</taxon>
        <taxon>Fungi</taxon>
        <taxon>Dikarya</taxon>
        <taxon>Basidiomycota</taxon>
        <taxon>Agaricomycotina</taxon>
        <taxon>Agaricomycetes</taxon>
        <taxon>Agaricomycetidae</taxon>
        <taxon>Agaricales</taxon>
        <taxon>Marasmiineae</taxon>
        <taxon>Mycenaceae</taxon>
        <taxon>Favolaschia</taxon>
    </lineage>
</organism>